<organism evidence="2 3">
    <name type="scientific">Dryococelus australis</name>
    <dbReference type="NCBI Taxonomy" id="614101"/>
    <lineage>
        <taxon>Eukaryota</taxon>
        <taxon>Metazoa</taxon>
        <taxon>Ecdysozoa</taxon>
        <taxon>Arthropoda</taxon>
        <taxon>Hexapoda</taxon>
        <taxon>Insecta</taxon>
        <taxon>Pterygota</taxon>
        <taxon>Neoptera</taxon>
        <taxon>Polyneoptera</taxon>
        <taxon>Phasmatodea</taxon>
        <taxon>Verophasmatodea</taxon>
        <taxon>Anareolatae</taxon>
        <taxon>Phasmatidae</taxon>
        <taxon>Eurycanthinae</taxon>
        <taxon>Dryococelus</taxon>
    </lineage>
</organism>
<reference evidence="2 3" key="1">
    <citation type="submission" date="2023-02" db="EMBL/GenBank/DDBJ databases">
        <title>LHISI_Scaffold_Assembly.</title>
        <authorList>
            <person name="Stuart O.P."/>
            <person name="Cleave R."/>
            <person name="Magrath M.J.L."/>
            <person name="Mikheyev A.S."/>
        </authorList>
    </citation>
    <scope>NUCLEOTIDE SEQUENCE [LARGE SCALE GENOMIC DNA]</scope>
    <source>
        <strain evidence="2">Daus_M_001</strain>
        <tissue evidence="2">Leg muscle</tissue>
    </source>
</reference>
<dbReference type="Proteomes" id="UP001159363">
    <property type="component" value="Chromosome 3"/>
</dbReference>
<comment type="caution">
    <text evidence="2">The sequence shown here is derived from an EMBL/GenBank/DDBJ whole genome shotgun (WGS) entry which is preliminary data.</text>
</comment>
<feature type="region of interest" description="Disordered" evidence="1">
    <location>
        <begin position="351"/>
        <end position="375"/>
    </location>
</feature>
<name>A0ABQ9HWW9_9NEOP</name>
<evidence type="ECO:0000313" key="3">
    <source>
        <dbReference type="Proteomes" id="UP001159363"/>
    </source>
</evidence>
<dbReference type="EMBL" id="JARBHB010000003">
    <property type="protein sequence ID" value="KAJ8888565.1"/>
    <property type="molecule type" value="Genomic_DNA"/>
</dbReference>
<keyword evidence="3" id="KW-1185">Reference proteome</keyword>
<evidence type="ECO:0000256" key="1">
    <source>
        <dbReference type="SAM" id="MobiDB-lite"/>
    </source>
</evidence>
<sequence>MLHRECRLDLTTIRHTRQSSVRPSVIRMCFSPSVESDSQQSVVRQANPSVRQNFMRIRIYGMSSEGSGPTTDGRLTVVSPALYVHFRQTGFNYRTGPLPEFRKWESCRTTPLVGGFAQGSPVAPTLAFQRCYISLATAGGRSVASKQSACDTADKTHRIGRRPFQLTFNFPSWICSNWLLTEGKVWIDRGGGAARHASVPCSARFLQYCSLGTPAQSPYALPHGCITPYTEIDRFSVLTEVTHAQQTPHRSCEQGAEPPYSASVATLSCASLKDNRITLCRLRDALSITPFPVLSLRGADMVEAVETIHHTGFSCARMFCSVAHPEIYFSLTHALNFAQVVKQWMAGKNGAGPECNGGENGRSSRKQADQRHSPARFPLAKIRSDPAGDRIQFVFVRSEQSNRLATAAPLELKRAKDKEGEMRDSHVNPRVKAKTWLGGISPIPRHHIVCHRDPYKGFHTQPVRVHHLVSGHTGRQPRHISWLAARATKRARRKHLLCRDFSPVTKGAVRMHGRKGRGRNDTLALAPPLCPRHAREQLSHAELCAVYHTWLVKHCTSFHYLKKCLYYTDPYPRASAKWRTLNNVKPYVAVCAKIKGDPLALMRVNESMLRPSVNELRRTRHSLRSGPGSSSGPADARLGLPAHGQTHCVARHTGCEAAVSYDRSWFERLQQSRTHRGCLQHTCSLPISPLPVSYVEQYFSLHCRLRLAQSFTLLSLLRVMTMLYLNFNTISMEANHIDIDATNSFPGVPKWLDYSPHTYVNRVRFSTGSLPDFRTGEPCRTMPLVGGFSRGSPVTPTLSLWRCSILISLQPHWLDLEVKSQISSLTHPTCAYAFDLKTIIQLCYWSMCGVIRRLASRLDEPGLIPGGVAPVIFAFGNRAGRCRWSAGFLGDLPEIEELRRKERTRKSRVLREKNPPADICQIPYSRKSGDVRAGHAPPMLRRQTGCIDCCVPKMRFCKTNRKFSLHLLTLIVPAKRRLTQLTRYRMQLQANSQKMYDEILFLSPPFPDPGLVRATYQLCDRTVSHSLRGCRLISCSICSPNTVDSGHRADALSPKLVNDKVSLHFSYLKAISSTTDAVDDTHDLKDRATGKFRCFDLAIGNIACSDAQLDRQHKAEDSQTVDTGKRSLTSRVMTYASLIQRSRQFTGAKMMRRLKLRPPALNVVIDRKCYVYSCQSTKPVLDIASPHVDQPLCPDKESERILVTPHLLVAAVHAIGVKAVSLVPNIYDAKLLGKKARTVRGLRVTWLCAVRFTRGGGDQPTSILPIPRQTERNDMLLYLISQKARNVRGLRVTWLCAVRLTRVGGGGINPPQASKSPGRPVHGYVVSPLHGGRAMIDSRLGWRHSPSFPSRGTIWLKCGNLAQFSAAWDESRDECTTVKVARQRQTSVLGGVVGREGVVLGDGLLCTRALRAIYNFPDCIQSTSARNAEPLVVEVLKSSVVNPPALNSAWDDFEVVNDKNMDDIYIQTLPSETRQAEYTYVQDTAKSTFRAGTFFLVPSLRNLAHLLGPRWTKSLEQGRRTGGWTVRRIITRGLSADLRERAQREVLTLPAASGAAGSRQLVSHQLHTAADYIEELADWFPETTAQEKRKDTRQLLAQTFSVWLETPHITASTSHEVVSINYISKQPAVCGVLSHLVVNLLPTGYAKKGTFGWKQKIRFDASTAARLSVIDVTRNSGTWLVLALSRSSLCNFVNGRVECASSFSLISSLHLQSRRQDRGLPPSPSLDTSLLADSDNCITPPLGEHAARSRREYPLLVNGP</sequence>
<proteinExistence type="predicted"/>
<gene>
    <name evidence="2" type="ORF">PR048_008056</name>
</gene>
<accession>A0ABQ9HWW9</accession>
<evidence type="ECO:0000313" key="2">
    <source>
        <dbReference type="EMBL" id="KAJ8888565.1"/>
    </source>
</evidence>
<protein>
    <submittedName>
        <fullName evidence="2">Uncharacterized protein</fullName>
    </submittedName>
</protein>